<evidence type="ECO:0000313" key="9">
    <source>
        <dbReference type="EMBL" id="MFB2875765.1"/>
    </source>
</evidence>
<dbReference type="GO" id="GO:0004526">
    <property type="term" value="F:ribonuclease P activity"/>
    <property type="evidence" value="ECO:0007669"/>
    <property type="project" value="UniProtKB-EC"/>
</dbReference>
<sequence length="147" mass="16327">MALPKAHRLKNRQDFSALFRKGMRCSTPHLTLRALRQSAKSESGKQSLSRLPMAATAVEGNDAAIALSKLPSLLGISISQKVSKRAVVRNRIKRQLKAAFRQLLPKVAPGWLLVIVVKPLATQCDYHQFLQELEQLLVEAEVLNGYS</sequence>
<keyword evidence="5 7" id="KW-0378">Hydrolase</keyword>
<comment type="subunit">
    <text evidence="7">Consists of a catalytic RNA component (M1 or rnpB) and a protein subunit.</text>
</comment>
<proteinExistence type="inferred from homology"/>
<dbReference type="RefSeq" id="WP_413268920.1">
    <property type="nucleotide sequence ID" value="NZ_JBHFNQ010000023.1"/>
</dbReference>
<dbReference type="PANTHER" id="PTHR33992">
    <property type="entry name" value="RIBONUCLEASE P PROTEIN COMPONENT"/>
    <property type="match status" value="1"/>
</dbReference>
<dbReference type="Gene3D" id="3.30.230.10">
    <property type="match status" value="1"/>
</dbReference>
<organism evidence="9 10">
    <name type="scientific">Floridaenema aerugineum BLCC-F46</name>
    <dbReference type="NCBI Taxonomy" id="3153654"/>
    <lineage>
        <taxon>Bacteria</taxon>
        <taxon>Bacillati</taxon>
        <taxon>Cyanobacteriota</taxon>
        <taxon>Cyanophyceae</taxon>
        <taxon>Oscillatoriophycideae</taxon>
        <taxon>Aerosakkonematales</taxon>
        <taxon>Aerosakkonemataceae</taxon>
        <taxon>Floridanema</taxon>
        <taxon>Floridanema aerugineum</taxon>
    </lineage>
</organism>
<evidence type="ECO:0000256" key="3">
    <source>
        <dbReference type="ARBA" id="ARBA00022722"/>
    </source>
</evidence>
<dbReference type="SUPFAM" id="SSF54211">
    <property type="entry name" value="Ribosomal protein S5 domain 2-like"/>
    <property type="match status" value="1"/>
</dbReference>
<dbReference type="PROSITE" id="PS00648">
    <property type="entry name" value="RIBONUCLEASE_P"/>
    <property type="match status" value="1"/>
</dbReference>
<protein>
    <recommendedName>
        <fullName evidence="7 8">Ribonuclease P protein component</fullName>
        <shortName evidence="7">RNase P protein</shortName>
        <shortName evidence="7">RNaseP protein</shortName>
        <ecNumber evidence="7 8">3.1.26.5</ecNumber>
    </recommendedName>
    <alternativeName>
        <fullName evidence="7">Protein C5</fullName>
    </alternativeName>
</protein>
<dbReference type="Pfam" id="PF00825">
    <property type="entry name" value="Ribonuclease_P"/>
    <property type="match status" value="1"/>
</dbReference>
<dbReference type="EMBL" id="JBHFNQ010000023">
    <property type="protein sequence ID" value="MFB2875765.1"/>
    <property type="molecule type" value="Genomic_DNA"/>
</dbReference>
<comment type="function">
    <text evidence="1 7">RNaseP catalyzes the removal of the 5'-leader sequence from pre-tRNA to produce the mature 5'-terminus. It can also cleave other RNA substrates such as 4.5S RNA. The protein component plays an auxiliary but essential role in vivo by binding to the 5'-leader sequence and broadening the substrate specificity of the ribozyme.</text>
</comment>
<comment type="caution">
    <text evidence="9">The sequence shown here is derived from an EMBL/GenBank/DDBJ whole genome shotgun (WGS) entry which is preliminary data.</text>
</comment>
<keyword evidence="6 7" id="KW-0694">RNA-binding</keyword>
<name>A0ABV4WZ16_9CYAN</name>
<dbReference type="InterPro" id="IPR020568">
    <property type="entry name" value="Ribosomal_Su5_D2-typ_SF"/>
</dbReference>
<keyword evidence="10" id="KW-1185">Reference proteome</keyword>
<comment type="similarity">
    <text evidence="7">Belongs to the RnpA family.</text>
</comment>
<keyword evidence="4 7" id="KW-0255">Endonuclease</keyword>
<comment type="catalytic activity">
    <reaction evidence="7">
        <text>Endonucleolytic cleavage of RNA, removing 5'-extranucleotides from tRNA precursor.</text>
        <dbReference type="EC" id="3.1.26.5"/>
    </reaction>
</comment>
<dbReference type="EC" id="3.1.26.5" evidence="7 8"/>
<evidence type="ECO:0000256" key="8">
    <source>
        <dbReference type="NCBIfam" id="TIGR00188"/>
    </source>
</evidence>
<reference evidence="9 10" key="1">
    <citation type="submission" date="2024-09" db="EMBL/GenBank/DDBJ databases">
        <title>Floridaenema gen nov. (Aerosakkonemataceae, Aerosakkonematales ord. nov., Cyanobacteria) from benthic tropical and subtropical fresh waters, with the description of four new species.</title>
        <authorList>
            <person name="Moretto J.A."/>
            <person name="Berthold D.E."/>
            <person name="Lefler F.W."/>
            <person name="Huang I.-S."/>
            <person name="Laughinghouse H. IV."/>
        </authorList>
    </citation>
    <scope>NUCLEOTIDE SEQUENCE [LARGE SCALE GENOMIC DNA]</scope>
    <source>
        <strain evidence="9 10">BLCC-F46</strain>
    </source>
</reference>
<evidence type="ECO:0000256" key="1">
    <source>
        <dbReference type="ARBA" id="ARBA00002663"/>
    </source>
</evidence>
<evidence type="ECO:0000256" key="5">
    <source>
        <dbReference type="ARBA" id="ARBA00022801"/>
    </source>
</evidence>
<dbReference type="NCBIfam" id="TIGR00188">
    <property type="entry name" value="rnpA"/>
    <property type="match status" value="1"/>
</dbReference>
<dbReference type="PANTHER" id="PTHR33992:SF1">
    <property type="entry name" value="RIBONUCLEASE P PROTEIN COMPONENT"/>
    <property type="match status" value="1"/>
</dbReference>
<evidence type="ECO:0000313" key="10">
    <source>
        <dbReference type="Proteomes" id="UP001576774"/>
    </source>
</evidence>
<keyword evidence="3 7" id="KW-0540">Nuclease</keyword>
<dbReference type="InterPro" id="IPR014721">
    <property type="entry name" value="Ribsml_uS5_D2-typ_fold_subgr"/>
</dbReference>
<gene>
    <name evidence="7 9" type="primary">rnpA</name>
    <name evidence="9" type="ORF">ACE1CC_02625</name>
</gene>
<evidence type="ECO:0000256" key="4">
    <source>
        <dbReference type="ARBA" id="ARBA00022759"/>
    </source>
</evidence>
<keyword evidence="2 7" id="KW-0819">tRNA processing</keyword>
<evidence type="ECO:0000256" key="6">
    <source>
        <dbReference type="ARBA" id="ARBA00022884"/>
    </source>
</evidence>
<dbReference type="InterPro" id="IPR020539">
    <property type="entry name" value="RNase_P_CS"/>
</dbReference>
<dbReference type="Proteomes" id="UP001576774">
    <property type="component" value="Unassembled WGS sequence"/>
</dbReference>
<evidence type="ECO:0000256" key="7">
    <source>
        <dbReference type="HAMAP-Rule" id="MF_00227"/>
    </source>
</evidence>
<dbReference type="HAMAP" id="MF_00227">
    <property type="entry name" value="RNase_P"/>
    <property type="match status" value="1"/>
</dbReference>
<dbReference type="InterPro" id="IPR000100">
    <property type="entry name" value="RNase_P"/>
</dbReference>
<accession>A0ABV4WZ16</accession>
<evidence type="ECO:0000256" key="2">
    <source>
        <dbReference type="ARBA" id="ARBA00022694"/>
    </source>
</evidence>